<feature type="transmembrane region" description="Helical" evidence="1">
    <location>
        <begin position="540"/>
        <end position="559"/>
    </location>
</feature>
<feature type="transmembrane region" description="Helical" evidence="1">
    <location>
        <begin position="375"/>
        <end position="392"/>
    </location>
</feature>
<dbReference type="PANTHER" id="PTHR43849">
    <property type="entry name" value="BLL3936 PROTEIN"/>
    <property type="match status" value="1"/>
</dbReference>
<proteinExistence type="predicted"/>
<comment type="caution">
    <text evidence="3">The sequence shown here is derived from an EMBL/GenBank/DDBJ whole genome shotgun (WGS) entry which is preliminary data.</text>
</comment>
<feature type="transmembrane region" description="Helical" evidence="1">
    <location>
        <begin position="606"/>
        <end position="634"/>
    </location>
</feature>
<dbReference type="OrthoDB" id="9759894at2"/>
<feature type="transmembrane region" description="Helical" evidence="1">
    <location>
        <begin position="452"/>
        <end position="485"/>
    </location>
</feature>
<name>A0A2T4Z6P3_9BACL</name>
<dbReference type="AlphaFoldDB" id="A0A2T4Z6P3"/>
<feature type="transmembrane region" description="Helical" evidence="1">
    <location>
        <begin position="418"/>
        <end position="446"/>
    </location>
</feature>
<feature type="transmembrane region" description="Helical" evidence="1">
    <location>
        <begin position="115"/>
        <end position="133"/>
    </location>
</feature>
<dbReference type="EMBL" id="PZZP01000001">
    <property type="protein sequence ID" value="PTM57559.1"/>
    <property type="molecule type" value="Genomic_DNA"/>
</dbReference>
<sequence>MTAETNQENEKQESIGNLRTLQGTQRKIVAAIGVLLSAFAIYINSFINVQDIYRNIIFLTFLLVLAFLLYPTTKKENRERFTLLDIVLAVAGIAGPGYIFLFYETIHVDRISQAILPDYIFAVITVLLLLEAARRTIGIFIPLLAFAAMLYAVFGPYIPGMFGHAGFSIERLLYRVYMTTEGIFGVTLSIASTYIMIFILFGAFLSVSGASKLFNDLAIAVAGQRRGGPAQVAVISSALTGSLNGSAVANVATTGAFTIPLMKQIGLKPKYAAAVEATASTGGMITPPIMGAAAFIMAGFLGVPYSTIVLAAIIPALLYFIALAFAIDLQAKKQGLKGMSKDSIPQVWEVLKERGVLLLPIIIVIVSLMMGYTPLFAGFAGIIAVIVASWLTRDKETRVTLRKVIEAFSEGAKGSVQVGLACASIGIIIAVVTMSGLGSAIAYNVLSVANGMLWIALLLVMLTCIVLSMGLPSTALYIVVAVTAAPALVEMGINPIAAHFFVFWFGALSNITPPVALASYTASGIARADAMETSWTSVKLALPGFIIPFMIAYNPTLILQTDSGDPAGIGVILLTLATSVLGVFALTVVLTNYYSTSLNMVERIGFFAVAMLLIHPSLLTDLIGFAVIAVLLTWHILRSKKMEKSEQSTLTESA</sequence>
<feature type="transmembrane region" description="Helical" evidence="1">
    <location>
        <begin position="307"/>
        <end position="329"/>
    </location>
</feature>
<dbReference type="Pfam" id="PF06808">
    <property type="entry name" value="DctM"/>
    <property type="match status" value="1"/>
</dbReference>
<feature type="transmembrane region" description="Helical" evidence="1">
    <location>
        <begin position="140"/>
        <end position="162"/>
    </location>
</feature>
<keyword evidence="4" id="KW-1185">Reference proteome</keyword>
<feature type="domain" description="TRAP C4-dicarboxylate transport system permease DctM subunit" evidence="2">
    <location>
        <begin position="125"/>
        <end position="560"/>
    </location>
</feature>
<dbReference type="InterPro" id="IPR011853">
    <property type="entry name" value="TRAP_DctM-Dct_fused"/>
</dbReference>
<dbReference type="NCBIfam" id="TIGR02123">
    <property type="entry name" value="TRAP_fused"/>
    <property type="match status" value="1"/>
</dbReference>
<dbReference type="RefSeq" id="WP_107724452.1">
    <property type="nucleotide sequence ID" value="NZ_PZZP01000001.1"/>
</dbReference>
<organism evidence="3 4">
    <name type="scientific">Desmospora activa DSM 45169</name>
    <dbReference type="NCBI Taxonomy" id="1121389"/>
    <lineage>
        <taxon>Bacteria</taxon>
        <taxon>Bacillati</taxon>
        <taxon>Bacillota</taxon>
        <taxon>Bacilli</taxon>
        <taxon>Bacillales</taxon>
        <taxon>Thermoactinomycetaceae</taxon>
        <taxon>Desmospora</taxon>
    </lineage>
</organism>
<feature type="transmembrane region" description="Helical" evidence="1">
    <location>
        <begin position="350"/>
        <end position="369"/>
    </location>
</feature>
<protein>
    <submittedName>
        <fullName evidence="3">TRAP transporter 4TM/12TM fusion protein</fullName>
    </submittedName>
</protein>
<evidence type="ECO:0000259" key="2">
    <source>
        <dbReference type="Pfam" id="PF06808"/>
    </source>
</evidence>
<feature type="transmembrane region" description="Helical" evidence="1">
    <location>
        <begin position="271"/>
        <end position="301"/>
    </location>
</feature>
<keyword evidence="1" id="KW-0812">Transmembrane</keyword>
<accession>A0A2T4Z6P3</accession>
<keyword evidence="1" id="KW-1133">Transmembrane helix</keyword>
<feature type="transmembrane region" description="Helical" evidence="1">
    <location>
        <begin position="571"/>
        <end position="594"/>
    </location>
</feature>
<feature type="transmembrane region" description="Helical" evidence="1">
    <location>
        <begin position="52"/>
        <end position="70"/>
    </location>
</feature>
<feature type="transmembrane region" description="Helical" evidence="1">
    <location>
        <begin position="28"/>
        <end position="46"/>
    </location>
</feature>
<reference evidence="3 4" key="1">
    <citation type="submission" date="2018-04" db="EMBL/GenBank/DDBJ databases">
        <title>Genomic Encyclopedia of Archaeal and Bacterial Type Strains, Phase II (KMG-II): from individual species to whole genera.</title>
        <authorList>
            <person name="Goeker M."/>
        </authorList>
    </citation>
    <scope>NUCLEOTIDE SEQUENCE [LARGE SCALE GENOMIC DNA]</scope>
    <source>
        <strain evidence="3 4">DSM 45169</strain>
    </source>
</reference>
<feature type="transmembrane region" description="Helical" evidence="1">
    <location>
        <begin position="82"/>
        <end position="103"/>
    </location>
</feature>
<feature type="transmembrane region" description="Helical" evidence="1">
    <location>
        <begin position="497"/>
        <end position="520"/>
    </location>
</feature>
<gene>
    <name evidence="3" type="ORF">C8J48_0108</name>
</gene>
<evidence type="ECO:0000313" key="3">
    <source>
        <dbReference type="EMBL" id="PTM57559.1"/>
    </source>
</evidence>
<keyword evidence="1" id="KW-0472">Membrane</keyword>
<dbReference type="PANTHER" id="PTHR43849:SF2">
    <property type="entry name" value="BLL3936 PROTEIN"/>
    <property type="match status" value="1"/>
</dbReference>
<evidence type="ECO:0000256" key="1">
    <source>
        <dbReference type="SAM" id="Phobius"/>
    </source>
</evidence>
<dbReference type="Proteomes" id="UP000241639">
    <property type="component" value="Unassembled WGS sequence"/>
</dbReference>
<evidence type="ECO:0000313" key="4">
    <source>
        <dbReference type="Proteomes" id="UP000241639"/>
    </source>
</evidence>
<feature type="transmembrane region" description="Helical" evidence="1">
    <location>
        <begin position="182"/>
        <end position="205"/>
    </location>
</feature>
<dbReference type="InterPro" id="IPR010656">
    <property type="entry name" value="DctM"/>
</dbReference>